<dbReference type="Proteomes" id="UP000248291">
    <property type="component" value="Unassembled WGS sequence"/>
</dbReference>
<evidence type="ECO:0000313" key="1">
    <source>
        <dbReference type="EMBL" id="GBH15537.1"/>
    </source>
</evidence>
<dbReference type="AlphaFoldDB" id="A0AAN4Q1M1"/>
<gene>
    <name evidence="1" type="ORF">KPSA3_01465</name>
</gene>
<name>A0AAN4Q1M1_PSESF</name>
<evidence type="ECO:0000313" key="2">
    <source>
        <dbReference type="Proteomes" id="UP000248291"/>
    </source>
</evidence>
<organism evidence="1 2">
    <name type="scientific">Pseudomonas syringae pv. actinidiae</name>
    <dbReference type="NCBI Taxonomy" id="103796"/>
    <lineage>
        <taxon>Bacteria</taxon>
        <taxon>Pseudomonadati</taxon>
        <taxon>Pseudomonadota</taxon>
        <taxon>Gammaproteobacteria</taxon>
        <taxon>Pseudomonadales</taxon>
        <taxon>Pseudomonadaceae</taxon>
        <taxon>Pseudomonas</taxon>
        <taxon>Pseudomonas syringae</taxon>
    </lineage>
</organism>
<protein>
    <submittedName>
        <fullName evidence="1">Uncharacterized protein</fullName>
    </submittedName>
</protein>
<proteinExistence type="predicted"/>
<dbReference type="EMBL" id="BGKA01000057">
    <property type="protein sequence ID" value="GBH15537.1"/>
    <property type="molecule type" value="Genomic_DNA"/>
</dbReference>
<reference evidence="1 2" key="1">
    <citation type="submission" date="2018-04" db="EMBL/GenBank/DDBJ databases">
        <title>Draft genome sequence of Pseudomonas syringae pv. actinidiae biovar 3 strains isolated from kiwifruit in Kagawa prefecture.</title>
        <authorList>
            <person name="Tabuchi M."/>
            <person name="Saito M."/>
            <person name="Fujiwara S."/>
            <person name="Sasa N."/>
            <person name="Akimitsu K."/>
            <person name="Gomi K."/>
            <person name="Konishi-Sugita S."/>
            <person name="Hamano K."/>
            <person name="Kataoka I."/>
        </authorList>
    </citation>
    <scope>NUCLEOTIDE SEQUENCE [LARGE SCALE GENOMIC DNA]</scope>
    <source>
        <strain evidence="1 2">MAFF212211</strain>
    </source>
</reference>
<comment type="caution">
    <text evidence="1">The sequence shown here is derived from an EMBL/GenBank/DDBJ whole genome shotgun (WGS) entry which is preliminary data.</text>
</comment>
<sequence length="42" mass="4553">MIVTCESELAREEAIKAARRTPRVSAIAFASKLAPTLPHTLC</sequence>
<accession>A0AAN4Q1M1</accession>